<sequence>APNVKDSKASGSCCDNPSCAVNNRHCGRRR</sequence>
<dbReference type="AlphaFoldDB" id="H9N3V2"/>
<proteinExistence type="predicted"/>
<name>H9N3V2_CONLI</name>
<protein>
    <submittedName>
        <fullName evidence="1">Alpha-conotoxin</fullName>
    </submittedName>
</protein>
<accession>H9N3V2</accession>
<evidence type="ECO:0000313" key="1">
    <source>
        <dbReference type="EMBL" id="AFD18519.1"/>
    </source>
</evidence>
<dbReference type="EMBL" id="JF723454">
    <property type="protein sequence ID" value="AFD18519.1"/>
    <property type="molecule type" value="Genomic_DNA"/>
</dbReference>
<organism evidence="1">
    <name type="scientific">Conus lividus</name>
    <name type="common">Livid cone</name>
    <dbReference type="NCBI Taxonomy" id="89426"/>
    <lineage>
        <taxon>Eukaryota</taxon>
        <taxon>Metazoa</taxon>
        <taxon>Spiralia</taxon>
        <taxon>Lophotrochozoa</taxon>
        <taxon>Mollusca</taxon>
        <taxon>Gastropoda</taxon>
        <taxon>Caenogastropoda</taxon>
        <taxon>Neogastropoda</taxon>
        <taxon>Conoidea</taxon>
        <taxon>Conidae</taxon>
        <taxon>Conus</taxon>
        <taxon>Lividoconus</taxon>
    </lineage>
</organism>
<reference evidence="1" key="1">
    <citation type="journal article" date="2012" name="Mol. Biol. Evol.">
        <title>Extensive and continuous duplication facilitates rapid evolution and diversification of gene families.</title>
        <authorList>
            <person name="Chang D."/>
            <person name="Duda T.F.Jr."/>
        </authorList>
    </citation>
    <scope>NUCLEOTIDE SEQUENCE</scope>
    <source>
        <strain evidence="1">LIVI_9</strain>
    </source>
</reference>
<feature type="non-terminal residue" evidence="1">
    <location>
        <position position="1"/>
    </location>
</feature>